<dbReference type="InterPro" id="IPR013087">
    <property type="entry name" value="Znf_C2H2_type"/>
</dbReference>
<keyword evidence="1" id="KW-0479">Metal-binding</keyword>
<organism evidence="7 8">
    <name type="scientific">Leptosia nina</name>
    <dbReference type="NCBI Taxonomy" id="320188"/>
    <lineage>
        <taxon>Eukaryota</taxon>
        <taxon>Metazoa</taxon>
        <taxon>Ecdysozoa</taxon>
        <taxon>Arthropoda</taxon>
        <taxon>Hexapoda</taxon>
        <taxon>Insecta</taxon>
        <taxon>Pterygota</taxon>
        <taxon>Neoptera</taxon>
        <taxon>Endopterygota</taxon>
        <taxon>Lepidoptera</taxon>
        <taxon>Glossata</taxon>
        <taxon>Ditrysia</taxon>
        <taxon>Papilionoidea</taxon>
        <taxon>Pieridae</taxon>
        <taxon>Pierinae</taxon>
        <taxon>Leptosia</taxon>
    </lineage>
</organism>
<gene>
    <name evidence="7" type="ORF">LNINA_LOCUS7062</name>
</gene>
<dbReference type="GO" id="GO:0000981">
    <property type="term" value="F:DNA-binding transcription factor activity, RNA polymerase II-specific"/>
    <property type="evidence" value="ECO:0007669"/>
    <property type="project" value="TreeGrafter"/>
</dbReference>
<proteinExistence type="predicted"/>
<dbReference type="AlphaFoldDB" id="A0AAV1JDL2"/>
<dbReference type="Proteomes" id="UP001497472">
    <property type="component" value="Unassembled WGS sequence"/>
</dbReference>
<evidence type="ECO:0000256" key="4">
    <source>
        <dbReference type="ARBA" id="ARBA00022833"/>
    </source>
</evidence>
<feature type="domain" description="C2H2-type" evidence="6">
    <location>
        <begin position="289"/>
        <end position="316"/>
    </location>
</feature>
<sequence length="387" mass="45039">MQDHNNCKNISNKLLDIHGEGSQRSIFETLNSRNSSLDSSNHDFQSKSVNPDLTDILLDEIEMLLEDDSFNCDTVSKLLKKHNASHKLQANKKPQASKRTNLIENHFNGDSSKCSNSPGKRIYVNPDTVLDEIDCMINSRYLDENDDQDSFDNSKPDTVVNNEEQNYSEVFDSIDKLICDNNTASVILRKYQHNKFMKQRQKKRKCRICGKQLANPSSYRVHMNLHAKKNRFICEQCGNTYTTLVGLQCHKLTKHGTGPYIQCSQCSFKASRRFDMIEHERIHTGERPFTCDKCGLTFRRRYIYKNHLIKHTEKKVQCSQCPKKFFRREDMLAHCNSNHKRCYMFKCSECDTLYAKISTVRRHLIDKHGVPREIQPKLVRVMMADIV</sequence>
<keyword evidence="2" id="KW-0677">Repeat</keyword>
<dbReference type="PROSITE" id="PS50157">
    <property type="entry name" value="ZINC_FINGER_C2H2_2"/>
    <property type="match status" value="5"/>
</dbReference>
<feature type="domain" description="C2H2-type" evidence="6">
    <location>
        <begin position="261"/>
        <end position="288"/>
    </location>
</feature>
<evidence type="ECO:0000256" key="5">
    <source>
        <dbReference type="PROSITE-ProRule" id="PRU00042"/>
    </source>
</evidence>
<reference evidence="7 8" key="1">
    <citation type="submission" date="2023-11" db="EMBL/GenBank/DDBJ databases">
        <authorList>
            <person name="Okamura Y."/>
        </authorList>
    </citation>
    <scope>NUCLEOTIDE SEQUENCE [LARGE SCALE GENOMIC DNA]</scope>
</reference>
<feature type="domain" description="C2H2-type" evidence="6">
    <location>
        <begin position="345"/>
        <end position="373"/>
    </location>
</feature>
<dbReference type="SMART" id="SM00355">
    <property type="entry name" value="ZnF_C2H2"/>
    <property type="match status" value="6"/>
</dbReference>
<accession>A0AAV1JDL2</accession>
<evidence type="ECO:0000313" key="8">
    <source>
        <dbReference type="Proteomes" id="UP001497472"/>
    </source>
</evidence>
<evidence type="ECO:0000256" key="2">
    <source>
        <dbReference type="ARBA" id="ARBA00022737"/>
    </source>
</evidence>
<dbReference type="SUPFAM" id="SSF57667">
    <property type="entry name" value="beta-beta-alpha zinc fingers"/>
    <property type="match status" value="2"/>
</dbReference>
<feature type="domain" description="C2H2-type" evidence="6">
    <location>
        <begin position="232"/>
        <end position="259"/>
    </location>
</feature>
<dbReference type="InterPro" id="IPR036236">
    <property type="entry name" value="Znf_C2H2_sf"/>
</dbReference>
<evidence type="ECO:0000256" key="3">
    <source>
        <dbReference type="ARBA" id="ARBA00022771"/>
    </source>
</evidence>
<dbReference type="GO" id="GO:0000977">
    <property type="term" value="F:RNA polymerase II transcription regulatory region sequence-specific DNA binding"/>
    <property type="evidence" value="ECO:0007669"/>
    <property type="project" value="TreeGrafter"/>
</dbReference>
<keyword evidence="4" id="KW-0862">Zinc</keyword>
<dbReference type="FunFam" id="3.30.160.60:FF:000446">
    <property type="entry name" value="Zinc finger protein"/>
    <property type="match status" value="1"/>
</dbReference>
<dbReference type="GO" id="GO:0005634">
    <property type="term" value="C:nucleus"/>
    <property type="evidence" value="ECO:0007669"/>
    <property type="project" value="TreeGrafter"/>
</dbReference>
<evidence type="ECO:0000256" key="1">
    <source>
        <dbReference type="ARBA" id="ARBA00022723"/>
    </source>
</evidence>
<dbReference type="PROSITE" id="PS00028">
    <property type="entry name" value="ZINC_FINGER_C2H2_1"/>
    <property type="match status" value="5"/>
</dbReference>
<dbReference type="Pfam" id="PF00096">
    <property type="entry name" value="zf-C2H2"/>
    <property type="match status" value="1"/>
</dbReference>
<keyword evidence="8" id="KW-1185">Reference proteome</keyword>
<feature type="domain" description="C2H2-type" evidence="6">
    <location>
        <begin position="204"/>
        <end position="231"/>
    </location>
</feature>
<dbReference type="GO" id="GO:0008270">
    <property type="term" value="F:zinc ion binding"/>
    <property type="evidence" value="ECO:0007669"/>
    <property type="project" value="UniProtKB-KW"/>
</dbReference>
<evidence type="ECO:0000313" key="7">
    <source>
        <dbReference type="EMBL" id="CAK1547601.1"/>
    </source>
</evidence>
<dbReference type="EMBL" id="CAVLEF010000009">
    <property type="protein sequence ID" value="CAK1547601.1"/>
    <property type="molecule type" value="Genomic_DNA"/>
</dbReference>
<dbReference type="PANTHER" id="PTHR24379">
    <property type="entry name" value="KRAB AND ZINC FINGER DOMAIN-CONTAINING"/>
    <property type="match status" value="1"/>
</dbReference>
<dbReference type="Gene3D" id="3.30.160.60">
    <property type="entry name" value="Classic Zinc Finger"/>
    <property type="match status" value="4"/>
</dbReference>
<name>A0AAV1JDL2_9NEOP</name>
<dbReference type="PANTHER" id="PTHR24379:SF127">
    <property type="entry name" value="BLOODY FINGERS-RELATED"/>
    <property type="match status" value="1"/>
</dbReference>
<keyword evidence="3 5" id="KW-0863">Zinc-finger</keyword>
<protein>
    <recommendedName>
        <fullName evidence="6">C2H2-type domain-containing protein</fullName>
    </recommendedName>
</protein>
<comment type="caution">
    <text evidence="7">The sequence shown here is derived from an EMBL/GenBank/DDBJ whole genome shotgun (WGS) entry which is preliminary data.</text>
</comment>
<evidence type="ECO:0000259" key="6">
    <source>
        <dbReference type="PROSITE" id="PS50157"/>
    </source>
</evidence>